<keyword evidence="4" id="KW-1185">Reference proteome</keyword>
<sequence>CKPLAPRPTPKTIHDLRPDDFSTIMGIGDSIMAGMGAGQVDTKLSDGIWHAMREWRGANFATGGDPESISVGNIIRRYRPDIRGLSYGNHSWEFCYGVNIDNQLNYLNKYLPTVDPDYQTSWKLAIYELGYNDLCSACMAPKSKAAAKESVLDNFRHQTRRAVERIRFMAPKTVVVLMGPFNLTQISDVASRSPTCKKRRAFLGLECPCLMKTANRLLGSFQTMDDLAVAMNDVLQDVANEY</sequence>
<organism evidence="2 4">
    <name type="scientific">Caulochytrium protostelioides</name>
    <dbReference type="NCBI Taxonomy" id="1555241"/>
    <lineage>
        <taxon>Eukaryota</taxon>
        <taxon>Fungi</taxon>
        <taxon>Fungi incertae sedis</taxon>
        <taxon>Chytridiomycota</taxon>
        <taxon>Chytridiomycota incertae sedis</taxon>
        <taxon>Chytridiomycetes</taxon>
        <taxon>Caulochytriales</taxon>
        <taxon>Caulochytriaceae</taxon>
        <taxon>Caulochytrium</taxon>
    </lineage>
</organism>
<evidence type="ECO:0000313" key="1">
    <source>
        <dbReference type="EMBL" id="RKO96985.1"/>
    </source>
</evidence>
<dbReference type="OrthoDB" id="10265800at2759"/>
<dbReference type="EMBL" id="ML009481">
    <property type="protein sequence ID" value="RKO96985.1"/>
    <property type="molecule type" value="Genomic_DNA"/>
</dbReference>
<proteinExistence type="predicted"/>
<protein>
    <recommendedName>
        <fullName evidence="5">SGNH hydrolase</fullName>
    </recommendedName>
</protein>
<dbReference type="EMBL" id="ML014410">
    <property type="protein sequence ID" value="RKO98533.1"/>
    <property type="molecule type" value="Genomic_DNA"/>
</dbReference>
<evidence type="ECO:0000313" key="2">
    <source>
        <dbReference type="EMBL" id="RKO98533.1"/>
    </source>
</evidence>
<accession>A0A4P9X131</accession>
<dbReference type="InterPro" id="IPR036514">
    <property type="entry name" value="SGNH_hydro_sf"/>
</dbReference>
<evidence type="ECO:0000313" key="3">
    <source>
        <dbReference type="Proteomes" id="UP000268535"/>
    </source>
</evidence>
<dbReference type="STRING" id="1555241.A0A4P9X131"/>
<reference evidence="3 4" key="1">
    <citation type="journal article" date="2018" name="Nat. Microbiol.">
        <title>Leveraging single-cell genomics to expand the fungal tree of life.</title>
        <authorList>
            <person name="Ahrendt S.R."/>
            <person name="Quandt C.A."/>
            <person name="Ciobanu D."/>
            <person name="Clum A."/>
            <person name="Salamov A."/>
            <person name="Andreopoulos B."/>
            <person name="Cheng J.F."/>
            <person name="Woyke T."/>
            <person name="Pelin A."/>
            <person name="Henrissat B."/>
            <person name="Reynolds N.K."/>
            <person name="Benny G.L."/>
            <person name="Smith M.E."/>
            <person name="James T.Y."/>
            <person name="Grigoriev I.V."/>
        </authorList>
    </citation>
    <scope>NUCLEOTIDE SEQUENCE [LARGE SCALE GENOMIC DNA]</scope>
    <source>
        <strain evidence="3 4">ATCC 52028</strain>
    </source>
</reference>
<dbReference type="PANTHER" id="PTHR21325">
    <property type="entry name" value="PHOSPHOLIPASE B, PLB1"/>
    <property type="match status" value="1"/>
</dbReference>
<dbReference type="Proteomes" id="UP000274922">
    <property type="component" value="Unassembled WGS sequence"/>
</dbReference>
<dbReference type="Gene3D" id="3.40.50.1110">
    <property type="entry name" value="SGNH hydrolase"/>
    <property type="match status" value="1"/>
</dbReference>
<evidence type="ECO:0000313" key="4">
    <source>
        <dbReference type="Proteomes" id="UP000274922"/>
    </source>
</evidence>
<dbReference type="GO" id="GO:0006644">
    <property type="term" value="P:phospholipid metabolic process"/>
    <property type="evidence" value="ECO:0007669"/>
    <property type="project" value="TreeGrafter"/>
</dbReference>
<reference evidence="1" key="3">
    <citation type="submission" date="2018-08" db="EMBL/GenBank/DDBJ databases">
        <title>Leveraging single-cell genomics to expand the Fungal Tree of Life.</title>
        <authorList>
            <consortium name="DOE Joint Genome Institute"/>
            <person name="Ahrendt S.R."/>
            <person name="Quandt C.A."/>
            <person name="Ciobanu D."/>
            <person name="Clum A."/>
            <person name="Salamov A."/>
            <person name="Andreopoulos B."/>
            <person name="Cheng J.-F."/>
            <person name="Woyke T."/>
            <person name="Pelin A."/>
            <person name="Henrissat B."/>
            <person name="Reynolds N."/>
            <person name="Benny G.L."/>
            <person name="Smith M.E."/>
            <person name="James T.Y."/>
            <person name="Grigoriev I.V."/>
        </authorList>
    </citation>
    <scope>NUCLEOTIDE SEQUENCE</scope>
    <source>
        <strain evidence="1">ATCC 52028</strain>
    </source>
</reference>
<feature type="non-terminal residue" evidence="2">
    <location>
        <position position="242"/>
    </location>
</feature>
<name>A0A4P9X131_9FUNG</name>
<gene>
    <name evidence="1" type="ORF">CAUPRSCDRAFT_942</name>
    <name evidence="2" type="ORF">CXG81DRAFT_6035</name>
</gene>
<dbReference type="SUPFAM" id="SSF52266">
    <property type="entry name" value="SGNH hydrolase"/>
    <property type="match status" value="1"/>
</dbReference>
<dbReference type="GO" id="GO:0004620">
    <property type="term" value="F:phospholipase activity"/>
    <property type="evidence" value="ECO:0007669"/>
    <property type="project" value="InterPro"/>
</dbReference>
<feature type="non-terminal residue" evidence="2">
    <location>
        <position position="1"/>
    </location>
</feature>
<evidence type="ECO:0008006" key="5">
    <source>
        <dbReference type="Google" id="ProtNLM"/>
    </source>
</evidence>
<dbReference type="InterPro" id="IPR001087">
    <property type="entry name" value="GDSL"/>
</dbReference>
<dbReference type="Proteomes" id="UP000268535">
    <property type="component" value="Unassembled WGS sequence"/>
</dbReference>
<dbReference type="AlphaFoldDB" id="A0A4P9X131"/>
<dbReference type="PANTHER" id="PTHR21325:SF31">
    <property type="entry name" value="GH22081P-RELATED"/>
    <property type="match status" value="1"/>
</dbReference>
<reference evidence="2" key="2">
    <citation type="submission" date="2018-04" db="EMBL/GenBank/DDBJ databases">
        <title>Leveraging single-cell genomics to expand the Fungal Tree of Life.</title>
        <authorList>
            <consortium name="DOE Joint Genome Institute"/>
            <person name="Ahrendt S.R."/>
            <person name="Quandt C.A."/>
            <person name="Ciobanu D."/>
            <person name="Clum A."/>
            <person name="Salamov A."/>
            <person name="Andreopoulos B."/>
            <person name="Cheng J.-F."/>
            <person name="Woyke T."/>
            <person name="Pelin A."/>
            <person name="Henrissat B."/>
            <person name="Benny G.L."/>
            <person name="Smith M.E."/>
            <person name="James T.Y."/>
            <person name="Grigoriev I.V."/>
        </authorList>
    </citation>
    <scope>NUCLEOTIDE SEQUENCE</scope>
    <source>
        <strain evidence="2">ATCC 52028</strain>
    </source>
</reference>
<dbReference type="InterPro" id="IPR038885">
    <property type="entry name" value="PLB1"/>
</dbReference>
<dbReference type="Pfam" id="PF00657">
    <property type="entry name" value="Lipase_GDSL"/>
    <property type="match status" value="1"/>
</dbReference>